<protein>
    <submittedName>
        <fullName evidence="8">AMMONIUM TRANSPORTER MEP2</fullName>
    </submittedName>
</protein>
<evidence type="ECO:0000256" key="2">
    <source>
        <dbReference type="ARBA" id="ARBA00022448"/>
    </source>
</evidence>
<dbReference type="InterPro" id="IPR001905">
    <property type="entry name" value="Ammonium_transpt"/>
</dbReference>
<comment type="caution">
    <text evidence="8">The sequence shown here is derived from an EMBL/GenBank/DDBJ whole genome shotgun (WGS) entry which is preliminary data.</text>
</comment>
<dbReference type="GO" id="GO:0008519">
    <property type="term" value="F:ammonium channel activity"/>
    <property type="evidence" value="ECO:0007669"/>
    <property type="project" value="InterPro"/>
</dbReference>
<dbReference type="AlphaFoldDB" id="A0A9Q0ZRR7"/>
<dbReference type="PANTHER" id="PTHR43029">
    <property type="entry name" value="AMMONIUM TRANSPORTER MEP2"/>
    <property type="match status" value="1"/>
</dbReference>
<dbReference type="GO" id="GO:0005886">
    <property type="term" value="C:plasma membrane"/>
    <property type="evidence" value="ECO:0007669"/>
    <property type="project" value="TreeGrafter"/>
</dbReference>
<gene>
    <name evidence="8" type="ORF">OIU79_030710</name>
</gene>
<evidence type="ECO:0000256" key="6">
    <source>
        <dbReference type="ARBA" id="ARBA00023177"/>
    </source>
</evidence>
<organism evidence="8 9">
    <name type="scientific">Salix purpurea</name>
    <name type="common">Purple osier willow</name>
    <dbReference type="NCBI Taxonomy" id="77065"/>
    <lineage>
        <taxon>Eukaryota</taxon>
        <taxon>Viridiplantae</taxon>
        <taxon>Streptophyta</taxon>
        <taxon>Embryophyta</taxon>
        <taxon>Tracheophyta</taxon>
        <taxon>Spermatophyta</taxon>
        <taxon>Magnoliopsida</taxon>
        <taxon>eudicotyledons</taxon>
        <taxon>Gunneridae</taxon>
        <taxon>Pentapetalae</taxon>
        <taxon>rosids</taxon>
        <taxon>fabids</taxon>
        <taxon>Malpighiales</taxon>
        <taxon>Salicaceae</taxon>
        <taxon>Saliceae</taxon>
        <taxon>Salix</taxon>
    </lineage>
</organism>
<reference evidence="8" key="1">
    <citation type="submission" date="2022-11" db="EMBL/GenBank/DDBJ databases">
        <authorList>
            <person name="Hyden B.L."/>
            <person name="Feng K."/>
            <person name="Yates T."/>
            <person name="Jawdy S."/>
            <person name="Smart L.B."/>
            <person name="Muchero W."/>
        </authorList>
    </citation>
    <scope>NUCLEOTIDE SEQUENCE</scope>
    <source>
        <tissue evidence="8">Shoot tip</tissue>
    </source>
</reference>
<evidence type="ECO:0000256" key="7">
    <source>
        <dbReference type="SAM" id="Phobius"/>
    </source>
</evidence>
<evidence type="ECO:0000313" key="8">
    <source>
        <dbReference type="EMBL" id="KAJ6744434.1"/>
    </source>
</evidence>
<feature type="transmembrane region" description="Helical" evidence="7">
    <location>
        <begin position="42"/>
        <end position="62"/>
    </location>
</feature>
<evidence type="ECO:0000256" key="5">
    <source>
        <dbReference type="ARBA" id="ARBA00023136"/>
    </source>
</evidence>
<evidence type="ECO:0000256" key="4">
    <source>
        <dbReference type="ARBA" id="ARBA00022989"/>
    </source>
</evidence>
<comment type="subcellular location">
    <subcellularLocation>
        <location evidence="1">Membrane</location>
        <topology evidence="1">Multi-pass membrane protein</topology>
    </subcellularLocation>
</comment>
<keyword evidence="4 7" id="KW-1133">Transmembrane helix</keyword>
<evidence type="ECO:0000256" key="1">
    <source>
        <dbReference type="ARBA" id="ARBA00004141"/>
    </source>
</evidence>
<keyword evidence="9" id="KW-1185">Reference proteome</keyword>
<dbReference type="Gene3D" id="1.10.3430.10">
    <property type="entry name" value="Ammonium transporter AmtB like domains"/>
    <property type="match status" value="1"/>
</dbReference>
<keyword evidence="6" id="KW-0924">Ammonia transport</keyword>
<dbReference type="PANTHER" id="PTHR43029:SF10">
    <property type="entry name" value="AMMONIUM TRANSPORTER MEP2"/>
    <property type="match status" value="1"/>
</dbReference>
<dbReference type="OrthoDB" id="534912at2759"/>
<reference evidence="8" key="2">
    <citation type="journal article" date="2023" name="Int. J. Mol. Sci.">
        <title>De Novo Assembly and Annotation of 11 Diverse Shrub Willow (Salix) Genomes Reveals Novel Gene Organization in Sex-Linked Regions.</title>
        <authorList>
            <person name="Hyden B."/>
            <person name="Feng K."/>
            <person name="Yates T.B."/>
            <person name="Jawdy S."/>
            <person name="Cereghino C."/>
            <person name="Smart L.B."/>
            <person name="Muchero W."/>
        </authorList>
    </citation>
    <scope>NUCLEOTIDE SEQUENCE</scope>
    <source>
        <tissue evidence="8">Shoot tip</tissue>
    </source>
</reference>
<keyword evidence="2" id="KW-0813">Transport</keyword>
<dbReference type="SUPFAM" id="SSF111352">
    <property type="entry name" value="Ammonium transporter"/>
    <property type="match status" value="1"/>
</dbReference>
<keyword evidence="5 7" id="KW-0472">Membrane</keyword>
<evidence type="ECO:0000313" key="9">
    <source>
        <dbReference type="Proteomes" id="UP001151532"/>
    </source>
</evidence>
<accession>A0A9Q0ZRR7</accession>
<dbReference type="EMBL" id="JAPFFK010000009">
    <property type="protein sequence ID" value="KAJ6744434.1"/>
    <property type="molecule type" value="Genomic_DNA"/>
</dbReference>
<dbReference type="InterPro" id="IPR029020">
    <property type="entry name" value="Ammonium/urea_transptr"/>
</dbReference>
<keyword evidence="3 7" id="KW-0812">Transmembrane</keyword>
<name>A0A9Q0ZRR7_SALPP</name>
<proteinExistence type="predicted"/>
<dbReference type="Proteomes" id="UP001151532">
    <property type="component" value="Chromosome 19"/>
</dbReference>
<evidence type="ECO:0000256" key="3">
    <source>
        <dbReference type="ARBA" id="ARBA00022692"/>
    </source>
</evidence>
<sequence>MVWFQCVFAAITLILLARRMNFKAWMAFVPLLLTFSYTVGAFSLWGVVVYSGGYVIHLFVVFPWREERIFLKVDGEKFLKMMQVGPRSFPSNNALLTLAGAGLQWMGGAGFNGGDPYTANIDSSMAVLNRNICAATSLLVWT</sequence>